<dbReference type="SUPFAM" id="SSF47413">
    <property type="entry name" value="lambda repressor-like DNA-binding domains"/>
    <property type="match status" value="1"/>
</dbReference>
<evidence type="ECO:0000313" key="5">
    <source>
        <dbReference type="EMBL" id="MST77785.1"/>
    </source>
</evidence>
<keyword evidence="2" id="KW-0238">DNA-binding</keyword>
<dbReference type="PANTHER" id="PTHR40661">
    <property type="match status" value="1"/>
</dbReference>
<dbReference type="InterPro" id="IPR015927">
    <property type="entry name" value="Peptidase_S24_S26A/B/C"/>
</dbReference>
<name>A0A6I2TWN2_9BACT</name>
<dbReference type="CDD" id="cd00093">
    <property type="entry name" value="HTH_XRE"/>
    <property type="match status" value="1"/>
</dbReference>
<dbReference type="PROSITE" id="PS50943">
    <property type="entry name" value="HTH_CROC1"/>
    <property type="match status" value="1"/>
</dbReference>
<dbReference type="CDD" id="cd06529">
    <property type="entry name" value="S24_LexA-like"/>
    <property type="match status" value="1"/>
</dbReference>
<dbReference type="InterPro" id="IPR036286">
    <property type="entry name" value="LexA/Signal_pep-like_sf"/>
</dbReference>
<dbReference type="SMART" id="SM00530">
    <property type="entry name" value="HTH_XRE"/>
    <property type="match status" value="1"/>
</dbReference>
<evidence type="ECO:0000313" key="6">
    <source>
        <dbReference type="Proteomes" id="UP000450161"/>
    </source>
</evidence>
<keyword evidence="1" id="KW-0805">Transcription regulation</keyword>
<reference evidence="5 6" key="1">
    <citation type="submission" date="2019-08" db="EMBL/GenBank/DDBJ databases">
        <title>In-depth cultivation of the pig gut microbiome towards novel bacterial diversity and tailored functional studies.</title>
        <authorList>
            <person name="Wylensek D."/>
            <person name="Hitch T.C.A."/>
            <person name="Clavel T."/>
        </authorList>
    </citation>
    <scope>NUCLEOTIDE SEQUENCE [LARGE SCALE GENOMIC DNA]</scope>
    <source>
        <strain evidence="5 6">LKV-178-WT-2C</strain>
    </source>
</reference>
<sequence length="209" mass="23480">MTGEILKNELLNRGLVLSDIAKRLGMSPQHLNQALNAADIKSGLIERICDVLGLSIAEMYHVPPVIQYNIKEDEKKDINESVDETRPRIPQTVAAGSLSGFSDGVILPDCEQVPVIKAFPPYDYTMIVKGDSMEPKFEGGDEIAIRRVYDYIEWGKTYVLDTRDGAVLKRLYDEGDNYRCVSFNSDYPDFLVNKNDVFGVFKVVGLLRI</sequence>
<dbReference type="Gene3D" id="2.10.109.10">
    <property type="entry name" value="Umud Fragment, subunit A"/>
    <property type="match status" value="1"/>
</dbReference>
<evidence type="ECO:0000256" key="3">
    <source>
        <dbReference type="ARBA" id="ARBA00023163"/>
    </source>
</evidence>
<dbReference type="Pfam" id="PF00717">
    <property type="entry name" value="Peptidase_S24"/>
    <property type="match status" value="1"/>
</dbReference>
<dbReference type="Gene3D" id="1.10.260.40">
    <property type="entry name" value="lambda repressor-like DNA-binding domains"/>
    <property type="match status" value="1"/>
</dbReference>
<accession>A0A6I2TWN2</accession>
<keyword evidence="3" id="KW-0804">Transcription</keyword>
<protein>
    <submittedName>
        <fullName evidence="5">LexA family transcriptional regulator</fullName>
    </submittedName>
</protein>
<dbReference type="GO" id="GO:0003677">
    <property type="term" value="F:DNA binding"/>
    <property type="evidence" value="ECO:0007669"/>
    <property type="project" value="UniProtKB-KW"/>
</dbReference>
<feature type="domain" description="HTH cro/C1-type" evidence="4">
    <location>
        <begin position="6"/>
        <end position="59"/>
    </location>
</feature>
<dbReference type="SUPFAM" id="SSF51306">
    <property type="entry name" value="LexA/Signal peptidase"/>
    <property type="match status" value="1"/>
</dbReference>
<dbReference type="Proteomes" id="UP000450161">
    <property type="component" value="Unassembled WGS sequence"/>
</dbReference>
<evidence type="ECO:0000256" key="2">
    <source>
        <dbReference type="ARBA" id="ARBA00023125"/>
    </source>
</evidence>
<evidence type="ECO:0000256" key="1">
    <source>
        <dbReference type="ARBA" id="ARBA00023015"/>
    </source>
</evidence>
<dbReference type="RefSeq" id="WP_154481227.1">
    <property type="nucleotide sequence ID" value="NZ_VUNF01000015.1"/>
</dbReference>
<evidence type="ECO:0000259" key="4">
    <source>
        <dbReference type="PROSITE" id="PS50943"/>
    </source>
</evidence>
<comment type="caution">
    <text evidence="5">The sequence shown here is derived from an EMBL/GenBank/DDBJ whole genome shotgun (WGS) entry which is preliminary data.</text>
</comment>
<dbReference type="PANTHER" id="PTHR40661:SF1">
    <property type="entry name" value="HTH CRO_C1-TYPE DOMAIN-CONTAINING PROTEIN"/>
    <property type="match status" value="1"/>
</dbReference>
<dbReference type="InterPro" id="IPR001387">
    <property type="entry name" value="Cro/C1-type_HTH"/>
</dbReference>
<gene>
    <name evidence="5" type="ORF">FYJ72_08845</name>
</gene>
<organism evidence="5 6">
    <name type="scientific">Segatella copri</name>
    <dbReference type="NCBI Taxonomy" id="165179"/>
    <lineage>
        <taxon>Bacteria</taxon>
        <taxon>Pseudomonadati</taxon>
        <taxon>Bacteroidota</taxon>
        <taxon>Bacteroidia</taxon>
        <taxon>Bacteroidales</taxon>
        <taxon>Prevotellaceae</taxon>
        <taxon>Segatella</taxon>
    </lineage>
</organism>
<dbReference type="InterPro" id="IPR010982">
    <property type="entry name" value="Lambda_DNA-bd_dom_sf"/>
</dbReference>
<dbReference type="AlphaFoldDB" id="A0A6I2TWN2"/>
<proteinExistence type="predicted"/>
<dbReference type="InterPro" id="IPR039418">
    <property type="entry name" value="LexA-like"/>
</dbReference>
<dbReference type="EMBL" id="VUNF01000015">
    <property type="protein sequence ID" value="MST77785.1"/>
    <property type="molecule type" value="Genomic_DNA"/>
</dbReference>
<dbReference type="Pfam" id="PF01381">
    <property type="entry name" value="HTH_3"/>
    <property type="match status" value="1"/>
</dbReference>